<dbReference type="STRING" id="52.CMC5_041740"/>
<accession>A0A0K1EGM5</accession>
<feature type="signal peptide" evidence="2">
    <location>
        <begin position="1"/>
        <end position="22"/>
    </location>
</feature>
<feature type="region of interest" description="Disordered" evidence="1">
    <location>
        <begin position="25"/>
        <end position="86"/>
    </location>
</feature>
<feature type="compositionally biased region" description="Low complexity" evidence="1">
    <location>
        <begin position="25"/>
        <end position="46"/>
    </location>
</feature>
<dbReference type="AlphaFoldDB" id="A0A0K1EGM5"/>
<feature type="compositionally biased region" description="Basic and acidic residues" evidence="1">
    <location>
        <begin position="57"/>
        <end position="73"/>
    </location>
</feature>
<keyword evidence="2" id="KW-0732">Signal</keyword>
<evidence type="ECO:0000313" key="4">
    <source>
        <dbReference type="Proteomes" id="UP000067626"/>
    </source>
</evidence>
<dbReference type="EMBL" id="CP012159">
    <property type="protein sequence ID" value="AKT40021.1"/>
    <property type="molecule type" value="Genomic_DNA"/>
</dbReference>
<dbReference type="PROSITE" id="PS51257">
    <property type="entry name" value="PROKAR_LIPOPROTEIN"/>
    <property type="match status" value="1"/>
</dbReference>
<proteinExistence type="predicted"/>
<dbReference type="Proteomes" id="UP000067626">
    <property type="component" value="Chromosome"/>
</dbReference>
<dbReference type="RefSeq" id="WP_156338744.1">
    <property type="nucleotide sequence ID" value="NZ_CP012159.1"/>
</dbReference>
<protein>
    <recommendedName>
        <fullName evidence="5">Lipoprotein</fullName>
    </recommendedName>
</protein>
<gene>
    <name evidence="3" type="ORF">CMC5_041740</name>
</gene>
<feature type="chain" id="PRO_5005459419" description="Lipoprotein" evidence="2">
    <location>
        <begin position="23"/>
        <end position="86"/>
    </location>
</feature>
<evidence type="ECO:0000256" key="1">
    <source>
        <dbReference type="SAM" id="MobiDB-lite"/>
    </source>
</evidence>
<name>A0A0K1EGM5_CHOCO</name>
<evidence type="ECO:0008006" key="5">
    <source>
        <dbReference type="Google" id="ProtNLM"/>
    </source>
</evidence>
<dbReference type="KEGG" id="ccro:CMC5_041740"/>
<organism evidence="3 4">
    <name type="scientific">Chondromyces crocatus</name>
    <dbReference type="NCBI Taxonomy" id="52"/>
    <lineage>
        <taxon>Bacteria</taxon>
        <taxon>Pseudomonadati</taxon>
        <taxon>Myxococcota</taxon>
        <taxon>Polyangia</taxon>
        <taxon>Polyangiales</taxon>
        <taxon>Polyangiaceae</taxon>
        <taxon>Chondromyces</taxon>
    </lineage>
</organism>
<keyword evidence="4" id="KW-1185">Reference proteome</keyword>
<sequence>MATKMGKTLAFTAISGLVAGLAACGGSAPPAETPEAPAAADAPAAEGGEKAGCSGAKEGEEKAGCSGAKDGEKGGCSAKNGCSGAK</sequence>
<reference evidence="3 4" key="1">
    <citation type="submission" date="2015-07" db="EMBL/GenBank/DDBJ databases">
        <title>Genome analysis of myxobacterium Chondromyces crocatus Cm c5 reveals a high potential for natural compound synthesis and the genetic basis for the loss of fruiting body formation.</title>
        <authorList>
            <person name="Zaburannyi N."/>
            <person name="Bunk B."/>
            <person name="Maier J."/>
            <person name="Overmann J."/>
            <person name="Mueller R."/>
        </authorList>
    </citation>
    <scope>NUCLEOTIDE SEQUENCE [LARGE SCALE GENOMIC DNA]</scope>
    <source>
        <strain evidence="3 4">Cm c5</strain>
    </source>
</reference>
<evidence type="ECO:0000256" key="2">
    <source>
        <dbReference type="SAM" id="SignalP"/>
    </source>
</evidence>
<evidence type="ECO:0000313" key="3">
    <source>
        <dbReference type="EMBL" id="AKT40021.1"/>
    </source>
</evidence>